<keyword evidence="1" id="KW-0614">Plasmid</keyword>
<geneLocation type="plasmid" evidence="1 2">
    <name>p2</name>
</geneLocation>
<protein>
    <submittedName>
        <fullName evidence="1">Type I secretion outer membrane protein TolC family</fullName>
    </submittedName>
</protein>
<proteinExistence type="predicted"/>
<reference evidence="1 2" key="1">
    <citation type="journal article" date="2013" name="Genome Announc.">
        <title>Complete Genome Sequence of Burkholderia sp. Strain RPE64, Bacterial Symbiont of the Bean Bug Riptortus pedestris.</title>
        <authorList>
            <person name="Shibata T.F."/>
            <person name="Maeda T."/>
            <person name="Nikoh N."/>
            <person name="Yamaguchi K."/>
            <person name="Oshima K."/>
            <person name="Hattori M."/>
            <person name="Nishiyama T."/>
            <person name="Hasebe M."/>
            <person name="Fukatsu T."/>
            <person name="Kikuchi Y."/>
            <person name="Shigenobu S."/>
        </authorList>
    </citation>
    <scope>NUCLEOTIDE SEQUENCE [LARGE SCALE GENOMIC DNA]</scope>
    <source>
        <plasmid evidence="1 2">p2</plasmid>
    </source>
</reference>
<dbReference type="AlphaFoldDB" id="A0A060PJH6"/>
<organism evidence="1 2">
    <name type="scientific">Caballeronia insecticola</name>
    <dbReference type="NCBI Taxonomy" id="758793"/>
    <lineage>
        <taxon>Bacteria</taxon>
        <taxon>Pseudomonadati</taxon>
        <taxon>Pseudomonadota</taxon>
        <taxon>Betaproteobacteria</taxon>
        <taxon>Burkholderiales</taxon>
        <taxon>Burkholderiaceae</taxon>
        <taxon>Caballeronia</taxon>
    </lineage>
</organism>
<dbReference type="EMBL" id="AP013062">
    <property type="protein sequence ID" value="BAO94088.1"/>
    <property type="molecule type" value="Genomic_DNA"/>
</dbReference>
<dbReference type="HOGENOM" id="CLU_2521212_0_0_4"/>
<dbReference type="KEGG" id="buo:BRPE64_ECDS02060"/>
<reference evidence="1 2" key="2">
    <citation type="journal article" date="2018" name="Int. J. Syst. Evol. Microbiol.">
        <title>Burkholderia insecticola sp. nov., a gut symbiotic bacterium of the bean bug Riptortus pedestris.</title>
        <authorList>
            <person name="Takeshita K."/>
            <person name="Tamaki H."/>
            <person name="Ohbayashi T."/>
            <person name="Meng X.-Y."/>
            <person name="Sone T."/>
            <person name="Mitani Y."/>
            <person name="Peeters C."/>
            <person name="Kikuchi Y."/>
            <person name="Vandamme P."/>
        </authorList>
    </citation>
    <scope>NUCLEOTIDE SEQUENCE [LARGE SCALE GENOMIC DNA]</scope>
    <source>
        <strain evidence="1">RPE64</strain>
        <plasmid evidence="1 2">p2</plasmid>
    </source>
</reference>
<sequence length="84" mass="8611">MLGTVDPAQAIGLIDAYDAALGYDPVYAGGIKVSGSFSIPNMESIASEGQAWPRLAVLTGVRANAMIKACSLPQLTLASACRLA</sequence>
<dbReference type="RefSeq" id="WP_044044160.1">
    <property type="nucleotide sequence ID" value="NC_021295.1"/>
</dbReference>
<accession>A0A060PJH6</accession>
<dbReference type="Proteomes" id="UP000013966">
    <property type="component" value="Plasmid p2"/>
</dbReference>
<evidence type="ECO:0000313" key="2">
    <source>
        <dbReference type="Proteomes" id="UP000013966"/>
    </source>
</evidence>
<name>A0A060PJH6_9BURK</name>
<evidence type="ECO:0000313" key="1">
    <source>
        <dbReference type="EMBL" id="BAO94088.1"/>
    </source>
</evidence>
<keyword evidence="2" id="KW-1185">Reference proteome</keyword>
<dbReference type="OrthoDB" id="9813458at2"/>
<gene>
    <name evidence="1" type="ORF">BRPE64_ECDS02060</name>
</gene>